<keyword evidence="1" id="KW-1133">Transmembrane helix</keyword>
<keyword evidence="1" id="KW-0472">Membrane</keyword>
<gene>
    <name evidence="2" type="ORF">XENORESO_021366</name>
</gene>
<keyword evidence="3" id="KW-1185">Reference proteome</keyword>
<feature type="transmembrane region" description="Helical" evidence="1">
    <location>
        <begin position="15"/>
        <end position="34"/>
    </location>
</feature>
<evidence type="ECO:0000313" key="3">
    <source>
        <dbReference type="Proteomes" id="UP001444071"/>
    </source>
</evidence>
<dbReference type="EMBL" id="JAHRIM010090976">
    <property type="protein sequence ID" value="MEQ2277178.1"/>
    <property type="molecule type" value="Genomic_DNA"/>
</dbReference>
<keyword evidence="1" id="KW-0812">Transmembrane</keyword>
<reference evidence="2 3" key="1">
    <citation type="submission" date="2021-06" db="EMBL/GenBank/DDBJ databases">
        <authorList>
            <person name="Palmer J.M."/>
        </authorList>
    </citation>
    <scope>NUCLEOTIDE SEQUENCE [LARGE SCALE GENOMIC DNA]</scope>
    <source>
        <strain evidence="2 3">XR_2019</strain>
        <tissue evidence="2">Muscle</tissue>
    </source>
</reference>
<organism evidence="2 3">
    <name type="scientific">Xenotaenia resolanae</name>
    <dbReference type="NCBI Taxonomy" id="208358"/>
    <lineage>
        <taxon>Eukaryota</taxon>
        <taxon>Metazoa</taxon>
        <taxon>Chordata</taxon>
        <taxon>Craniata</taxon>
        <taxon>Vertebrata</taxon>
        <taxon>Euteleostomi</taxon>
        <taxon>Actinopterygii</taxon>
        <taxon>Neopterygii</taxon>
        <taxon>Teleostei</taxon>
        <taxon>Neoteleostei</taxon>
        <taxon>Acanthomorphata</taxon>
        <taxon>Ovalentaria</taxon>
        <taxon>Atherinomorphae</taxon>
        <taxon>Cyprinodontiformes</taxon>
        <taxon>Goodeidae</taxon>
        <taxon>Xenotaenia</taxon>
    </lineage>
</organism>
<dbReference type="Proteomes" id="UP001444071">
    <property type="component" value="Unassembled WGS sequence"/>
</dbReference>
<protein>
    <submittedName>
        <fullName evidence="2">Uncharacterized protein</fullName>
    </submittedName>
</protein>
<proteinExistence type="predicted"/>
<evidence type="ECO:0000313" key="2">
    <source>
        <dbReference type="EMBL" id="MEQ2277178.1"/>
    </source>
</evidence>
<name>A0ABV0X7H3_9TELE</name>
<comment type="caution">
    <text evidence="2">The sequence shown here is derived from an EMBL/GenBank/DDBJ whole genome shotgun (WGS) entry which is preliminary data.</text>
</comment>
<accession>A0ABV0X7H3</accession>
<sequence>MTVAAEDQTNNRSHFYFLSAITAGFTSAVCLMHFSDNNSNNHVESLNDLITIRLKEAEQVNCDSEYNTCAIRKTVKCQILKHVSPLNHSSLKGFTFFLFA</sequence>
<evidence type="ECO:0000256" key="1">
    <source>
        <dbReference type="SAM" id="Phobius"/>
    </source>
</evidence>